<dbReference type="Proteomes" id="UP000754495">
    <property type="component" value="Unassembled WGS sequence"/>
</dbReference>
<evidence type="ECO:0008006" key="3">
    <source>
        <dbReference type="Google" id="ProtNLM"/>
    </source>
</evidence>
<organism evidence="1 2">
    <name type="scientific">Amycolatopsis viridis</name>
    <dbReference type="NCBI Taxonomy" id="185678"/>
    <lineage>
        <taxon>Bacteria</taxon>
        <taxon>Bacillati</taxon>
        <taxon>Actinomycetota</taxon>
        <taxon>Actinomycetes</taxon>
        <taxon>Pseudonocardiales</taxon>
        <taxon>Pseudonocardiaceae</taxon>
        <taxon>Amycolatopsis</taxon>
    </lineage>
</organism>
<comment type="caution">
    <text evidence="1">The sequence shown here is derived from an EMBL/GenBank/DDBJ whole genome shotgun (WGS) entry which is preliminary data.</text>
</comment>
<name>A0ABX0SU33_9PSEU</name>
<evidence type="ECO:0000313" key="2">
    <source>
        <dbReference type="Proteomes" id="UP000754495"/>
    </source>
</evidence>
<gene>
    <name evidence="1" type="ORF">FHX46_002991</name>
</gene>
<keyword evidence="2" id="KW-1185">Reference proteome</keyword>
<sequence length="246" mass="26425">MVSISRETGAQTEARLRRVFRTSAIEWLDGAWTFVEGADAARRDDAIALIRDEGRSSALCPATGDGERFAVFRVVLPRGADDSGFVGWLASRVKASTGSGLFVICGQDSDRGGIFDYYGVPEAAAGEVRQVLDRLSRTEGLDGVVLRTVATADNSALGPDTVFCFEQRGDAITARYGGSGITDGWLAGTVDGTQVQFHYLQVQADGTVDSGRSAGEVTRLPDGRWSLTEHFTWASREGSGTNRFEE</sequence>
<dbReference type="EMBL" id="JAANOU010000001">
    <property type="protein sequence ID" value="NIH80461.1"/>
    <property type="molecule type" value="Genomic_DNA"/>
</dbReference>
<dbReference type="InterPro" id="IPR045674">
    <property type="entry name" value="DUF6196"/>
</dbReference>
<dbReference type="InterPro" id="IPR058595">
    <property type="entry name" value="Avidin-like"/>
</dbReference>
<dbReference type="RefSeq" id="WP_167114724.1">
    <property type="nucleotide sequence ID" value="NZ_JAANOU010000001.1"/>
</dbReference>
<reference evidence="1 2" key="1">
    <citation type="submission" date="2020-03" db="EMBL/GenBank/DDBJ databases">
        <title>Sequencing the genomes of 1000 actinobacteria strains.</title>
        <authorList>
            <person name="Klenk H.-P."/>
        </authorList>
    </citation>
    <scope>NUCLEOTIDE SEQUENCE [LARGE SCALE GENOMIC DNA]</scope>
    <source>
        <strain evidence="1 2">DSM 45668</strain>
    </source>
</reference>
<accession>A0ABX0SU33</accession>
<dbReference type="Pfam" id="PF26421">
    <property type="entry name" value="Avidin_like"/>
    <property type="match status" value="1"/>
</dbReference>
<protein>
    <recommendedName>
        <fullName evidence="3">Schlafen AlbA-2 domain-containing protein</fullName>
    </recommendedName>
</protein>
<proteinExistence type="predicted"/>
<dbReference type="Pfam" id="PF19696">
    <property type="entry name" value="DUF6196"/>
    <property type="match status" value="1"/>
</dbReference>
<evidence type="ECO:0000313" key="1">
    <source>
        <dbReference type="EMBL" id="NIH80461.1"/>
    </source>
</evidence>